<evidence type="ECO:0000313" key="7">
    <source>
        <dbReference type="Proteomes" id="UP000191691"/>
    </source>
</evidence>
<comment type="caution">
    <text evidence="6">The sequence shown here is derived from an EMBL/GenBank/DDBJ whole genome shotgun (WGS) entry which is preliminary data.</text>
</comment>
<evidence type="ECO:0000256" key="3">
    <source>
        <dbReference type="ARBA" id="ARBA00022989"/>
    </source>
</evidence>
<evidence type="ECO:0000256" key="5">
    <source>
        <dbReference type="SAM" id="Phobius"/>
    </source>
</evidence>
<accession>A0A1V6YK08</accession>
<dbReference type="Proteomes" id="UP000191691">
    <property type="component" value="Unassembled WGS sequence"/>
</dbReference>
<gene>
    <name evidence="6" type="ORF">PENNAL_c0019G02932</name>
</gene>
<dbReference type="STRING" id="60175.A0A1V6YK08"/>
<organism evidence="6 7">
    <name type="scientific">Penicillium nalgiovense</name>
    <dbReference type="NCBI Taxonomy" id="60175"/>
    <lineage>
        <taxon>Eukaryota</taxon>
        <taxon>Fungi</taxon>
        <taxon>Dikarya</taxon>
        <taxon>Ascomycota</taxon>
        <taxon>Pezizomycotina</taxon>
        <taxon>Eurotiomycetes</taxon>
        <taxon>Eurotiomycetidae</taxon>
        <taxon>Eurotiales</taxon>
        <taxon>Aspergillaceae</taxon>
        <taxon>Penicillium</taxon>
    </lineage>
</organism>
<evidence type="ECO:0000256" key="1">
    <source>
        <dbReference type="ARBA" id="ARBA00004370"/>
    </source>
</evidence>
<keyword evidence="7" id="KW-1185">Reference proteome</keyword>
<feature type="transmembrane region" description="Helical" evidence="5">
    <location>
        <begin position="37"/>
        <end position="56"/>
    </location>
</feature>
<keyword evidence="3 5" id="KW-1133">Transmembrane helix</keyword>
<dbReference type="Pfam" id="PF23489">
    <property type="entry name" value="V-ATPase_su_f"/>
    <property type="match status" value="1"/>
</dbReference>
<evidence type="ECO:0000256" key="4">
    <source>
        <dbReference type="ARBA" id="ARBA00023136"/>
    </source>
</evidence>
<protein>
    <submittedName>
        <fullName evidence="6">Uncharacterized protein</fullName>
    </submittedName>
</protein>
<dbReference type="InterPro" id="IPR056552">
    <property type="entry name" value="Ribonucl_Kappa"/>
</dbReference>
<evidence type="ECO:0000256" key="2">
    <source>
        <dbReference type="ARBA" id="ARBA00022692"/>
    </source>
</evidence>
<sequence length="163" mass="17743">MKPVVSALNAWSWYAPSSQTVSIESPIALTPRFSNSVIISVFAIIILSVLGSLYNVRIPDSDLPVKPSKDRLSQAYSNNHAYTGSEGEPEDGPAVAASIYTAVIVYAVRHSSLPIPKPRRDRCMREDPVTDNALSGSQGFFVFCGFQAYLHMRDSRGGAISLH</sequence>
<evidence type="ECO:0000313" key="6">
    <source>
        <dbReference type="EMBL" id="OQE87638.1"/>
    </source>
</evidence>
<comment type="subcellular location">
    <subcellularLocation>
        <location evidence="1">Membrane</location>
    </subcellularLocation>
</comment>
<name>A0A1V6YK08_PENNA</name>
<dbReference type="AlphaFoldDB" id="A0A1V6YK08"/>
<dbReference type="EMBL" id="MOOB01000019">
    <property type="protein sequence ID" value="OQE87638.1"/>
    <property type="molecule type" value="Genomic_DNA"/>
</dbReference>
<keyword evidence="4 5" id="KW-0472">Membrane</keyword>
<dbReference type="GO" id="GO:0016020">
    <property type="term" value="C:membrane"/>
    <property type="evidence" value="ECO:0007669"/>
    <property type="project" value="UniProtKB-SubCell"/>
</dbReference>
<keyword evidence="2 5" id="KW-0812">Transmembrane</keyword>
<proteinExistence type="predicted"/>
<reference evidence="7" key="1">
    <citation type="journal article" date="2017" name="Nat. Microbiol.">
        <title>Global analysis of biosynthetic gene clusters reveals vast potential of secondary metabolite production in Penicillium species.</title>
        <authorList>
            <person name="Nielsen J.C."/>
            <person name="Grijseels S."/>
            <person name="Prigent S."/>
            <person name="Ji B."/>
            <person name="Dainat J."/>
            <person name="Nielsen K.F."/>
            <person name="Frisvad J.C."/>
            <person name="Workman M."/>
            <person name="Nielsen J."/>
        </authorList>
    </citation>
    <scope>NUCLEOTIDE SEQUENCE [LARGE SCALE GENOMIC DNA]</scope>
    <source>
        <strain evidence="7">IBT 13039</strain>
    </source>
</reference>